<protein>
    <submittedName>
        <fullName evidence="1">Uncharacterized protein</fullName>
    </submittedName>
</protein>
<dbReference type="EMBL" id="QTSX02000097">
    <property type="protein sequence ID" value="KAJ9088696.1"/>
    <property type="molecule type" value="Genomic_DNA"/>
</dbReference>
<organism evidence="1 2">
    <name type="scientific">Entomophthora muscae</name>
    <dbReference type="NCBI Taxonomy" id="34485"/>
    <lineage>
        <taxon>Eukaryota</taxon>
        <taxon>Fungi</taxon>
        <taxon>Fungi incertae sedis</taxon>
        <taxon>Zoopagomycota</taxon>
        <taxon>Entomophthoromycotina</taxon>
        <taxon>Entomophthoromycetes</taxon>
        <taxon>Entomophthorales</taxon>
        <taxon>Entomophthoraceae</taxon>
        <taxon>Entomophthora</taxon>
    </lineage>
</organism>
<reference evidence="1" key="1">
    <citation type="submission" date="2022-04" db="EMBL/GenBank/DDBJ databases">
        <title>Genome of the entomopathogenic fungus Entomophthora muscae.</title>
        <authorList>
            <person name="Elya C."/>
            <person name="Lovett B.R."/>
            <person name="Lee E."/>
            <person name="Macias A.M."/>
            <person name="Hajek A.E."/>
            <person name="De Bivort B.L."/>
            <person name="Kasson M.T."/>
            <person name="De Fine Licht H.H."/>
            <person name="Stajich J.E."/>
        </authorList>
    </citation>
    <scope>NUCLEOTIDE SEQUENCE</scope>
    <source>
        <strain evidence="1">Berkeley</strain>
    </source>
</reference>
<gene>
    <name evidence="1" type="ORF">DSO57_1020605</name>
</gene>
<keyword evidence="2" id="KW-1185">Reference proteome</keyword>
<evidence type="ECO:0000313" key="2">
    <source>
        <dbReference type="Proteomes" id="UP001165960"/>
    </source>
</evidence>
<proteinExistence type="predicted"/>
<accession>A0ACC2UQ38</accession>
<sequence>MGMFKSRVRLGVKQLLTSLRQAAACKKQWLGVRNITDINQILIEGKFWKTIEECPVENKKFNKDFPPLIEENKNQIKGKTELNEHWNILSSGQAPTSLLPAHLSPASQALASHPPACPAWRQRAHCQPPTHQPGPCQAPAFSASRPTASPLPACLPPASLPNATQAPATYTL</sequence>
<dbReference type="Proteomes" id="UP001165960">
    <property type="component" value="Unassembled WGS sequence"/>
</dbReference>
<name>A0ACC2UQ38_9FUNG</name>
<comment type="caution">
    <text evidence="1">The sequence shown here is derived from an EMBL/GenBank/DDBJ whole genome shotgun (WGS) entry which is preliminary data.</text>
</comment>
<evidence type="ECO:0000313" key="1">
    <source>
        <dbReference type="EMBL" id="KAJ9088696.1"/>
    </source>
</evidence>